<feature type="compositionally biased region" description="Polar residues" evidence="1">
    <location>
        <begin position="304"/>
        <end position="337"/>
    </location>
</feature>
<feature type="compositionally biased region" description="Basic and acidic residues" evidence="1">
    <location>
        <begin position="266"/>
        <end position="299"/>
    </location>
</feature>
<evidence type="ECO:0000313" key="3">
    <source>
        <dbReference type="Proteomes" id="UP001161017"/>
    </source>
</evidence>
<feature type="compositionally biased region" description="Polar residues" evidence="1">
    <location>
        <begin position="409"/>
        <end position="426"/>
    </location>
</feature>
<gene>
    <name evidence="2" type="ORF">OHK93_001727</name>
</gene>
<feature type="compositionally biased region" description="Basic and acidic residues" evidence="1">
    <location>
        <begin position="50"/>
        <end position="63"/>
    </location>
</feature>
<feature type="compositionally biased region" description="Polar residues" evidence="1">
    <location>
        <begin position="440"/>
        <end position="458"/>
    </location>
</feature>
<dbReference type="Proteomes" id="UP001161017">
    <property type="component" value="Unassembled WGS sequence"/>
</dbReference>
<feature type="region of interest" description="Disordered" evidence="1">
    <location>
        <begin position="25"/>
        <end position="504"/>
    </location>
</feature>
<feature type="compositionally biased region" description="Low complexity" evidence="1">
    <location>
        <begin position="242"/>
        <end position="252"/>
    </location>
</feature>
<evidence type="ECO:0000313" key="2">
    <source>
        <dbReference type="EMBL" id="MDI1490523.1"/>
    </source>
</evidence>
<comment type="caution">
    <text evidence="2">The sequence shown here is derived from an EMBL/GenBank/DDBJ whole genome shotgun (WGS) entry which is preliminary data.</text>
</comment>
<feature type="compositionally biased region" description="Polar residues" evidence="1">
    <location>
        <begin position="201"/>
        <end position="214"/>
    </location>
</feature>
<sequence>MEAWQSWTIFGLATAGVAYYYTTSGGAKKRGSGWKPFTPAQAQRRNSSKLRNESRDKRRKDDPDQLIDDETNSPSPSAQTGKGEKAKKKKNKKGDASKSDIASSVAEQTIASEEGEDREADRDDLDFAKQMKNKMTGTSLKKPEGPQNKKSRRQEKRAEGSMAAQTNGNASKPNGVLPLQENSTASSTTGADADDDLSSTNSPELLATSTTTPSGGDVSDMLEPKGKGPSILRLTQPEHPQPQRQPKIQKPAQPEETKKQRQARRKKEEQKAIREQVEKERRVAMENQRRTAREAEGRPAKNGLGTSQQPAHNAWSSMSKAGGNNDTVRVPTQSTGLLDTLEDETPAAEQVKQNGKGAANGSSPMTEGSLPSEEEQLKLLSEMESDSAWSTVPKGGKNKKKAQTDEPPASSNGSLHNTKSTNQPQTAPGDAAFPKGAPGTSLNAQANGTPKPPTQSSAKKNKATKETIDHSVWNRSNIHEHPDYDPAYPYALTGHPEDSDWAVV</sequence>
<feature type="compositionally biased region" description="Basic and acidic residues" evidence="1">
    <location>
        <begin position="119"/>
        <end position="129"/>
    </location>
</feature>
<proteinExistence type="predicted"/>
<evidence type="ECO:0000256" key="1">
    <source>
        <dbReference type="SAM" id="MobiDB-lite"/>
    </source>
</evidence>
<feature type="compositionally biased region" description="Polar residues" evidence="1">
    <location>
        <begin position="101"/>
        <end position="111"/>
    </location>
</feature>
<feature type="compositionally biased region" description="Polar residues" evidence="1">
    <location>
        <begin position="163"/>
        <end position="172"/>
    </location>
</feature>
<accession>A0AA43QTE5</accession>
<keyword evidence="3" id="KW-1185">Reference proteome</keyword>
<dbReference type="AlphaFoldDB" id="A0AA43QTE5"/>
<protein>
    <submittedName>
        <fullName evidence="2">Uncharacterized protein</fullName>
    </submittedName>
</protein>
<reference evidence="2" key="1">
    <citation type="journal article" date="2023" name="Genome Biol. Evol.">
        <title>First Whole Genome Sequence and Flow Cytometry Genome Size Data for the Lichen-Forming Fungus Ramalina farinacea (Ascomycota).</title>
        <authorList>
            <person name="Llewellyn T."/>
            <person name="Mian S."/>
            <person name="Hill R."/>
            <person name="Leitch I.J."/>
            <person name="Gaya E."/>
        </authorList>
    </citation>
    <scope>NUCLEOTIDE SEQUENCE</scope>
    <source>
        <strain evidence="2">LIQ254RAFAR</strain>
    </source>
</reference>
<name>A0AA43QTE5_9LECA</name>
<dbReference type="EMBL" id="JAPUFD010000012">
    <property type="protein sequence ID" value="MDI1490523.1"/>
    <property type="molecule type" value="Genomic_DNA"/>
</dbReference>
<organism evidence="2 3">
    <name type="scientific">Ramalina farinacea</name>
    <dbReference type="NCBI Taxonomy" id="258253"/>
    <lineage>
        <taxon>Eukaryota</taxon>
        <taxon>Fungi</taxon>
        <taxon>Dikarya</taxon>
        <taxon>Ascomycota</taxon>
        <taxon>Pezizomycotina</taxon>
        <taxon>Lecanoromycetes</taxon>
        <taxon>OSLEUM clade</taxon>
        <taxon>Lecanoromycetidae</taxon>
        <taxon>Lecanorales</taxon>
        <taxon>Lecanorineae</taxon>
        <taxon>Ramalinaceae</taxon>
        <taxon>Ramalina</taxon>
    </lineage>
</organism>